<keyword evidence="3" id="KW-1185">Reference proteome</keyword>
<protein>
    <submittedName>
        <fullName evidence="2">Uncharacterized protein</fullName>
    </submittedName>
</protein>
<evidence type="ECO:0000313" key="2">
    <source>
        <dbReference type="EMBL" id="KAH0568498.1"/>
    </source>
</evidence>
<dbReference type="EMBL" id="JAHXZJ010000001">
    <property type="protein sequence ID" value="KAH0568498.1"/>
    <property type="molecule type" value="Genomic_DNA"/>
</dbReference>
<reference evidence="2 3" key="1">
    <citation type="journal article" date="2021" name="J. Hered.">
        <title>A chromosome-level genome assembly of the parasitoid wasp, Cotesia glomerata (Hymenoptera: Braconidae).</title>
        <authorList>
            <person name="Pinto B.J."/>
            <person name="Weis J.J."/>
            <person name="Gamble T."/>
            <person name="Ode P.J."/>
            <person name="Paul R."/>
            <person name="Zaspel J.M."/>
        </authorList>
    </citation>
    <scope>NUCLEOTIDE SEQUENCE [LARGE SCALE GENOMIC DNA]</scope>
    <source>
        <strain evidence="2">CgM1</strain>
    </source>
</reference>
<feature type="compositionally biased region" description="Basic residues" evidence="1">
    <location>
        <begin position="39"/>
        <end position="53"/>
    </location>
</feature>
<name>A0AAV7J980_COTGL</name>
<accession>A0AAV7J980</accession>
<proteinExistence type="predicted"/>
<feature type="region of interest" description="Disordered" evidence="1">
    <location>
        <begin position="39"/>
        <end position="76"/>
    </location>
</feature>
<organism evidence="2 3">
    <name type="scientific">Cotesia glomerata</name>
    <name type="common">Lepidopteran parasitic wasp</name>
    <name type="synonym">Apanteles glomeratus</name>
    <dbReference type="NCBI Taxonomy" id="32391"/>
    <lineage>
        <taxon>Eukaryota</taxon>
        <taxon>Metazoa</taxon>
        <taxon>Ecdysozoa</taxon>
        <taxon>Arthropoda</taxon>
        <taxon>Hexapoda</taxon>
        <taxon>Insecta</taxon>
        <taxon>Pterygota</taxon>
        <taxon>Neoptera</taxon>
        <taxon>Endopterygota</taxon>
        <taxon>Hymenoptera</taxon>
        <taxon>Apocrita</taxon>
        <taxon>Ichneumonoidea</taxon>
        <taxon>Braconidae</taxon>
        <taxon>Microgastrinae</taxon>
        <taxon>Cotesia</taxon>
    </lineage>
</organism>
<evidence type="ECO:0000256" key="1">
    <source>
        <dbReference type="SAM" id="MobiDB-lite"/>
    </source>
</evidence>
<sequence>MLKMKGLNELKEKQSFDFLYMRGDETKAHTTLQHDIALHRKKPTTSSKSRKMTRVMDGCRQLKGQRKEENRKKKRRKRTYFLFAMEVACRHSTKIKRLKARKRFLVNYSPVTPTNVGGIPTKG</sequence>
<comment type="caution">
    <text evidence="2">The sequence shown here is derived from an EMBL/GenBank/DDBJ whole genome shotgun (WGS) entry which is preliminary data.</text>
</comment>
<evidence type="ECO:0000313" key="3">
    <source>
        <dbReference type="Proteomes" id="UP000826195"/>
    </source>
</evidence>
<gene>
    <name evidence="2" type="ORF">KQX54_021084</name>
</gene>
<dbReference type="Proteomes" id="UP000826195">
    <property type="component" value="Unassembled WGS sequence"/>
</dbReference>
<dbReference type="AlphaFoldDB" id="A0AAV7J980"/>